<dbReference type="GO" id="GO:0005789">
    <property type="term" value="C:endoplasmic reticulum membrane"/>
    <property type="evidence" value="ECO:0007669"/>
    <property type="project" value="UniProtKB-SubCell"/>
</dbReference>
<dbReference type="Gene3D" id="2.20.110.10">
    <property type="entry name" value="Histone H3 K4-specific methyltransferase SET7/9 N-terminal domain"/>
    <property type="match status" value="3"/>
</dbReference>
<keyword evidence="6 12" id="KW-0812">Transmembrane</keyword>
<evidence type="ECO:0000313" key="13">
    <source>
        <dbReference type="EMBL" id="GAV05037.1"/>
    </source>
</evidence>
<feature type="compositionally biased region" description="Polar residues" evidence="11">
    <location>
        <begin position="595"/>
        <end position="612"/>
    </location>
</feature>
<feature type="region of interest" description="Disordered" evidence="11">
    <location>
        <begin position="192"/>
        <end position="213"/>
    </location>
</feature>
<dbReference type="GO" id="GO:0005886">
    <property type="term" value="C:plasma membrane"/>
    <property type="evidence" value="ECO:0007669"/>
    <property type="project" value="UniProtKB-SubCell"/>
</dbReference>
<keyword evidence="9 12" id="KW-1133">Transmembrane helix</keyword>
<dbReference type="PANTHER" id="PTHR23085">
    <property type="entry name" value="GH28348P"/>
    <property type="match status" value="1"/>
</dbReference>
<feature type="region of interest" description="Disordered" evidence="11">
    <location>
        <begin position="1"/>
        <end position="22"/>
    </location>
</feature>
<evidence type="ECO:0000256" key="7">
    <source>
        <dbReference type="ARBA" id="ARBA00022737"/>
    </source>
</evidence>
<dbReference type="FunFam" id="2.20.110.10:FF:000013">
    <property type="entry name" value="Putative Junctophilin-1"/>
    <property type="match status" value="1"/>
</dbReference>
<evidence type="ECO:0000256" key="10">
    <source>
        <dbReference type="ARBA" id="ARBA00023136"/>
    </source>
</evidence>
<evidence type="ECO:0000256" key="11">
    <source>
        <dbReference type="SAM" id="MobiDB-lite"/>
    </source>
</evidence>
<feature type="compositionally biased region" description="Low complexity" evidence="11">
    <location>
        <begin position="641"/>
        <end position="662"/>
    </location>
</feature>
<feature type="region of interest" description="Disordered" evidence="11">
    <location>
        <begin position="240"/>
        <end position="298"/>
    </location>
</feature>
<feature type="region of interest" description="Disordered" evidence="11">
    <location>
        <begin position="625"/>
        <end position="663"/>
    </location>
</feature>
<evidence type="ECO:0000256" key="2">
    <source>
        <dbReference type="ARBA" id="ARBA00004184"/>
    </source>
</evidence>
<keyword evidence="10 12" id="KW-0472">Membrane</keyword>
<evidence type="ECO:0000256" key="8">
    <source>
        <dbReference type="ARBA" id="ARBA00022824"/>
    </source>
</evidence>
<comment type="caution">
    <text evidence="13">The sequence shown here is derived from an EMBL/GenBank/DDBJ whole genome shotgun (WGS) entry which is preliminary data.</text>
</comment>
<keyword evidence="8" id="KW-0256">Endoplasmic reticulum</keyword>
<feature type="compositionally biased region" description="Low complexity" evidence="11">
    <location>
        <begin position="274"/>
        <end position="296"/>
    </location>
</feature>
<organism evidence="13 14">
    <name type="scientific">Ramazzottius varieornatus</name>
    <name type="common">Water bear</name>
    <name type="synonym">Tardigrade</name>
    <dbReference type="NCBI Taxonomy" id="947166"/>
    <lineage>
        <taxon>Eukaryota</taxon>
        <taxon>Metazoa</taxon>
        <taxon>Ecdysozoa</taxon>
        <taxon>Tardigrada</taxon>
        <taxon>Eutardigrada</taxon>
        <taxon>Parachela</taxon>
        <taxon>Hypsibioidea</taxon>
        <taxon>Ramazzottiidae</taxon>
        <taxon>Ramazzottius</taxon>
    </lineage>
</organism>
<keyword evidence="5" id="KW-1003">Cell membrane</keyword>
<dbReference type="FunFam" id="2.20.110.10:FF:000001">
    <property type="entry name" value="Junctophilin"/>
    <property type="match status" value="1"/>
</dbReference>
<feature type="transmembrane region" description="Helical" evidence="12">
    <location>
        <begin position="906"/>
        <end position="926"/>
    </location>
</feature>
<dbReference type="GO" id="GO:0030314">
    <property type="term" value="C:junctional membrane complex"/>
    <property type="evidence" value="ECO:0007669"/>
    <property type="project" value="InterPro"/>
</dbReference>
<feature type="region of interest" description="Disordered" evidence="11">
    <location>
        <begin position="860"/>
        <end position="880"/>
    </location>
</feature>
<dbReference type="Pfam" id="PF02493">
    <property type="entry name" value="MORN"/>
    <property type="match status" value="8"/>
</dbReference>
<feature type="compositionally biased region" description="Polar residues" evidence="11">
    <location>
        <begin position="794"/>
        <end position="813"/>
    </location>
</feature>
<evidence type="ECO:0000256" key="1">
    <source>
        <dbReference type="ARBA" id="ARBA00004163"/>
    </source>
</evidence>
<dbReference type="STRING" id="947166.A0A1D1VU54"/>
<evidence type="ECO:0000256" key="5">
    <source>
        <dbReference type="ARBA" id="ARBA00022475"/>
    </source>
</evidence>
<accession>A0A1D1VU54</accession>
<reference evidence="13 14" key="1">
    <citation type="journal article" date="2016" name="Nat. Commun.">
        <title>Extremotolerant tardigrade genome and improved radiotolerance of human cultured cells by tardigrade-unique protein.</title>
        <authorList>
            <person name="Hashimoto T."/>
            <person name="Horikawa D.D."/>
            <person name="Saito Y."/>
            <person name="Kuwahara H."/>
            <person name="Kozuka-Hata H."/>
            <person name="Shin-I T."/>
            <person name="Minakuchi Y."/>
            <person name="Ohishi K."/>
            <person name="Motoyama A."/>
            <person name="Aizu T."/>
            <person name="Enomoto A."/>
            <person name="Kondo K."/>
            <person name="Tanaka S."/>
            <person name="Hara Y."/>
            <person name="Koshikawa S."/>
            <person name="Sagara H."/>
            <person name="Miura T."/>
            <person name="Yokobori S."/>
            <person name="Miyagawa K."/>
            <person name="Suzuki Y."/>
            <person name="Kubo T."/>
            <person name="Oyama M."/>
            <person name="Kohara Y."/>
            <person name="Fujiyama A."/>
            <person name="Arakawa K."/>
            <person name="Katayama T."/>
            <person name="Toyoda A."/>
            <person name="Kunieda T."/>
        </authorList>
    </citation>
    <scope>NUCLEOTIDE SEQUENCE [LARGE SCALE GENOMIC DNA]</scope>
    <source>
        <strain evidence="13 14">YOKOZUNA-1</strain>
    </source>
</reference>
<keyword evidence="14" id="KW-1185">Reference proteome</keyword>
<comment type="similarity">
    <text evidence="4">Belongs to the junctophilin family.</text>
</comment>
<sequence>MLNAIRQDGAFQQTQQQQPLLPGGRFDFDDGGFYCGGWEDGKAIGHGICTGPRGQGEYAGSWHMGFELSGCYTWPSGNTFAGQWQNGKRHGLGVETRGRWIYRGEWNQGLKGRYGVRASLTSGAKYEGTFSSGLQDGYGTETYADGGTFQGQWLRGLRHGYGIRSSAVFAAASIQRKKSIHAQTSVELAENAETATAEEDMGDPAAERDQKIDTNRGGFVLKAHSEEPTVEKKRKTFAERKEHMKNSLTNVLRLPLKKQRSTGDIDQKTGNHVSAGSLRSARSNSSFGSSGNDSAGMASAASETNISFISQEEILDPNVTESYTGEWKNDKRSGFGVAERSDGLKYEGEWHNNRKYGYGVTSFKDGTKEEGKYRNNVLISSQKKKATFLIRSKTIRDKIDQAVSAAQRASQIALQKADIAMNRTATARGKAEQAEIAAMNAKEDAEIARAYASQFAPEYRMGGRSNQPTQLINAFNTVDHESMIQQRVNSLYGRPRQNQPDYPDIRVQTNYVEEEPFMPAGVAARIGGRLTVDDSLVQELSGSRRTSIHHLGDEGLHMEDFAPEQFLNRASPRNLSVRGSLRSRRSTKTGEDVQNMRQNNPSYNRPTEQGTTSVMNASVIDPQMGEQNMNMNQNPSPYSTQRQNHNPYQQQQGNQLRQQAQQHSPYYAATPNPATLTPLAHQIGTPEYMQQVAEKLQQNHRPVIHQNSLMADPEAYHLYRPTPAPKDPITRRSTLPVIVDPALLTSSSTPTTKANRTPLQHQLSAIQEGSGSIGGSVHGAKALLSPDPAGRLSKQPSMDVQPPTNSQLSSVGGSKQALAVPMALQPMRKTPKFGSINMGSSRGSMPDIFQALSAEAPLSREEVSRLSSERREAVRRKQQEEERMRRNPLLFIFHPALREFFSRHQLTLLVAMVNLTLIYLFMDLLYGS</sequence>
<evidence type="ECO:0000256" key="12">
    <source>
        <dbReference type="SAM" id="Phobius"/>
    </source>
</evidence>
<proteinExistence type="inferred from homology"/>
<evidence type="ECO:0000256" key="4">
    <source>
        <dbReference type="ARBA" id="ARBA00008599"/>
    </source>
</evidence>
<evidence type="ECO:0000256" key="9">
    <source>
        <dbReference type="ARBA" id="ARBA00022989"/>
    </source>
</evidence>
<evidence type="ECO:0008006" key="15">
    <source>
        <dbReference type="Google" id="ProtNLM"/>
    </source>
</evidence>
<dbReference type="InterPro" id="IPR003409">
    <property type="entry name" value="MORN"/>
</dbReference>
<evidence type="ECO:0000256" key="6">
    <source>
        <dbReference type="ARBA" id="ARBA00022692"/>
    </source>
</evidence>
<dbReference type="InterPro" id="IPR017191">
    <property type="entry name" value="Junctophilin"/>
</dbReference>
<protein>
    <recommendedName>
        <fullName evidence="15">Junctophilin</fullName>
    </recommendedName>
</protein>
<keyword evidence="7" id="KW-0677">Repeat</keyword>
<dbReference type="SMART" id="SM00698">
    <property type="entry name" value="MORN"/>
    <property type="match status" value="7"/>
</dbReference>
<feature type="region of interest" description="Disordered" evidence="11">
    <location>
        <begin position="767"/>
        <end position="815"/>
    </location>
</feature>
<dbReference type="SUPFAM" id="SSF82185">
    <property type="entry name" value="Histone H3 K4-specific methyltransferase SET7/9 N-terminal domain"/>
    <property type="match status" value="2"/>
</dbReference>
<dbReference type="EMBL" id="BDGG01000011">
    <property type="protein sequence ID" value="GAV05037.1"/>
    <property type="molecule type" value="Genomic_DNA"/>
</dbReference>
<dbReference type="Proteomes" id="UP000186922">
    <property type="component" value="Unassembled WGS sequence"/>
</dbReference>
<feature type="region of interest" description="Disordered" evidence="11">
    <location>
        <begin position="567"/>
        <end position="612"/>
    </location>
</feature>
<evidence type="ECO:0000313" key="14">
    <source>
        <dbReference type="Proteomes" id="UP000186922"/>
    </source>
</evidence>
<gene>
    <name evidence="13" type="primary">RvY_15225-1</name>
    <name evidence="13" type="synonym">RvY_15225.1</name>
    <name evidence="13" type="ORF">RvY_15225</name>
</gene>
<dbReference type="AlphaFoldDB" id="A0A1D1VU54"/>
<dbReference type="PANTHER" id="PTHR23085:SF16">
    <property type="entry name" value="GH28348P"/>
    <property type="match status" value="1"/>
</dbReference>
<dbReference type="OrthoDB" id="284854at2759"/>
<evidence type="ECO:0000256" key="3">
    <source>
        <dbReference type="ARBA" id="ARBA00004236"/>
    </source>
</evidence>
<name>A0A1D1VU54_RAMVA</name>
<comment type="subcellular location">
    <subcellularLocation>
        <location evidence="3">Cell membrane</location>
    </subcellularLocation>
    <subcellularLocation>
        <location evidence="2">Endomembrane system</location>
        <topology evidence="2">Peripheral membrane protein</topology>
    </subcellularLocation>
    <subcellularLocation>
        <location evidence="1">Endoplasmic reticulum membrane</location>
        <topology evidence="1">Single-pass type IV membrane protein</topology>
    </subcellularLocation>
</comment>